<dbReference type="EMBL" id="JACJSG010000093">
    <property type="protein sequence ID" value="MBD2505508.1"/>
    <property type="molecule type" value="Genomic_DNA"/>
</dbReference>
<evidence type="ECO:0000313" key="1">
    <source>
        <dbReference type="EMBL" id="MBD2505508.1"/>
    </source>
</evidence>
<dbReference type="RefSeq" id="WP_190480377.1">
    <property type="nucleotide sequence ID" value="NZ_JACJSG010000093.1"/>
</dbReference>
<gene>
    <name evidence="1" type="ORF">H6G83_33770</name>
</gene>
<protein>
    <submittedName>
        <fullName evidence="1">Uncharacterized protein</fullName>
    </submittedName>
</protein>
<comment type="caution">
    <text evidence="1">The sequence shown here is derived from an EMBL/GenBank/DDBJ whole genome shotgun (WGS) entry which is preliminary data.</text>
</comment>
<name>A0ABR8DIA1_9NOST</name>
<keyword evidence="2" id="KW-1185">Reference proteome</keyword>
<dbReference type="Proteomes" id="UP000661112">
    <property type="component" value="Unassembled WGS sequence"/>
</dbReference>
<evidence type="ECO:0000313" key="2">
    <source>
        <dbReference type="Proteomes" id="UP000661112"/>
    </source>
</evidence>
<proteinExistence type="predicted"/>
<reference evidence="1 2" key="1">
    <citation type="journal article" date="2020" name="ISME J.">
        <title>Comparative genomics reveals insights into cyanobacterial evolution and habitat adaptation.</title>
        <authorList>
            <person name="Chen M.Y."/>
            <person name="Teng W.K."/>
            <person name="Zhao L."/>
            <person name="Hu C.X."/>
            <person name="Zhou Y.K."/>
            <person name="Han B.P."/>
            <person name="Song L.R."/>
            <person name="Shu W.S."/>
        </authorList>
    </citation>
    <scope>NUCLEOTIDE SEQUENCE [LARGE SCALE GENOMIC DNA]</scope>
    <source>
        <strain evidence="1 2">FACHB-119</strain>
    </source>
</reference>
<organism evidence="1 2">
    <name type="scientific">Anabaena azotica FACHB-119</name>
    <dbReference type="NCBI Taxonomy" id="947527"/>
    <lineage>
        <taxon>Bacteria</taxon>
        <taxon>Bacillati</taxon>
        <taxon>Cyanobacteriota</taxon>
        <taxon>Cyanophyceae</taxon>
        <taxon>Nostocales</taxon>
        <taxon>Nostocaceae</taxon>
        <taxon>Anabaena</taxon>
        <taxon>Anabaena azotica</taxon>
    </lineage>
</organism>
<sequence length="91" mass="10307">MESKETKKPYKPKKVETETPKFQHVKILDCNLPVNRVIFECWHCQQGLLCEVETLTTDLTEVSCPTCSKTAIRLSASKVLSTTPIPSPWQS</sequence>
<accession>A0ABR8DIA1</accession>